<protein>
    <recommendedName>
        <fullName evidence="10">Endonuclease</fullName>
        <ecNumber evidence="10">3.1.30.-</ecNumber>
    </recommendedName>
</protein>
<feature type="binding site" evidence="9">
    <location>
        <position position="163"/>
    </location>
    <ligand>
        <name>Mg(2+)</name>
        <dbReference type="ChEBI" id="CHEBI:18420"/>
        <note>catalytic</note>
    </ligand>
</feature>
<keyword evidence="14" id="KW-1185">Reference proteome</keyword>
<dbReference type="InterPro" id="IPR001604">
    <property type="entry name" value="Endo_G_ENPP1-like_dom"/>
</dbReference>
<dbReference type="Gene3D" id="3.40.570.10">
    <property type="entry name" value="Extracellular Endonuclease, subunit A"/>
    <property type="match status" value="1"/>
</dbReference>
<dbReference type="CDD" id="cd00091">
    <property type="entry name" value="NUC"/>
    <property type="match status" value="1"/>
</dbReference>
<dbReference type="InterPro" id="IPR020821">
    <property type="entry name" value="ENPP1-3/EXOG-like_nuc-like"/>
</dbReference>
<evidence type="ECO:0000313" key="14">
    <source>
        <dbReference type="Proteomes" id="UP000239590"/>
    </source>
</evidence>
<evidence type="ECO:0000256" key="5">
    <source>
        <dbReference type="ARBA" id="ARBA00022759"/>
    </source>
</evidence>
<organism evidence="13 14">
    <name type="scientific">Siphonobacter curvatus</name>
    <dbReference type="NCBI Taxonomy" id="2094562"/>
    <lineage>
        <taxon>Bacteria</taxon>
        <taxon>Pseudomonadati</taxon>
        <taxon>Bacteroidota</taxon>
        <taxon>Cytophagia</taxon>
        <taxon>Cytophagales</taxon>
        <taxon>Cytophagaceae</taxon>
        <taxon>Siphonobacter</taxon>
    </lineage>
</organism>
<dbReference type="GO" id="GO:0046872">
    <property type="term" value="F:metal ion binding"/>
    <property type="evidence" value="ECO:0007669"/>
    <property type="project" value="UniProtKB-KW"/>
</dbReference>
<dbReference type="EMBL" id="PTRA01000001">
    <property type="protein sequence ID" value="PQA60055.1"/>
    <property type="molecule type" value="Genomic_DNA"/>
</dbReference>
<feature type="active site" description="Proton acceptor" evidence="8">
    <location>
        <position position="132"/>
    </location>
</feature>
<comment type="similarity">
    <text evidence="2 10">Belongs to the DNA/RNA non-specific endonuclease family.</text>
</comment>
<dbReference type="InterPro" id="IPR018524">
    <property type="entry name" value="DNA/RNA_endonuclease_AS"/>
</dbReference>
<dbReference type="OrthoDB" id="9811262at2"/>
<dbReference type="PROSITE" id="PS01070">
    <property type="entry name" value="NUCLEASE_NON_SPEC"/>
    <property type="match status" value="1"/>
</dbReference>
<proteinExistence type="inferred from homology"/>
<evidence type="ECO:0000256" key="1">
    <source>
        <dbReference type="ARBA" id="ARBA00001946"/>
    </source>
</evidence>
<name>A0A2S7IQR3_9BACT</name>
<evidence type="ECO:0000259" key="12">
    <source>
        <dbReference type="SMART" id="SM00892"/>
    </source>
</evidence>
<dbReference type="PANTHER" id="PTHR13966">
    <property type="entry name" value="ENDONUCLEASE RELATED"/>
    <property type="match status" value="1"/>
</dbReference>
<comment type="caution">
    <text evidence="13">The sequence shown here is derived from an EMBL/GenBank/DDBJ whole genome shotgun (WGS) entry which is preliminary data.</text>
</comment>
<gene>
    <name evidence="13" type="ORF">C5O19_10690</name>
</gene>
<dbReference type="SUPFAM" id="SSF54060">
    <property type="entry name" value="His-Me finger endonucleases"/>
    <property type="match status" value="1"/>
</dbReference>
<comment type="cofactor">
    <cofactor evidence="1 10">
        <name>Mg(2+)</name>
        <dbReference type="ChEBI" id="CHEBI:18420"/>
    </cofactor>
</comment>
<evidence type="ECO:0000256" key="10">
    <source>
        <dbReference type="RuleBase" id="RU366055"/>
    </source>
</evidence>
<dbReference type="Pfam" id="PF01223">
    <property type="entry name" value="Endonuclease_NS"/>
    <property type="match status" value="1"/>
</dbReference>
<dbReference type="GO" id="GO:0016787">
    <property type="term" value="F:hydrolase activity"/>
    <property type="evidence" value="ECO:0007669"/>
    <property type="project" value="UniProtKB-KW"/>
</dbReference>
<evidence type="ECO:0000256" key="9">
    <source>
        <dbReference type="PIRSR" id="PIRSR640255-2"/>
    </source>
</evidence>
<dbReference type="GO" id="GO:0003676">
    <property type="term" value="F:nucleic acid binding"/>
    <property type="evidence" value="ECO:0007669"/>
    <property type="project" value="InterPro"/>
</dbReference>
<dbReference type="InterPro" id="IPR044925">
    <property type="entry name" value="His-Me_finger_sf"/>
</dbReference>
<evidence type="ECO:0000256" key="2">
    <source>
        <dbReference type="ARBA" id="ARBA00010052"/>
    </source>
</evidence>
<dbReference type="EC" id="3.1.30.-" evidence="10"/>
<dbReference type="AlphaFoldDB" id="A0A2S7IQR3"/>
<keyword evidence="5 10" id="KW-0255">Endonuclease</keyword>
<keyword evidence="7" id="KW-0460">Magnesium</keyword>
<keyword evidence="6 10" id="KW-0378">Hydrolase</keyword>
<keyword evidence="4 9" id="KW-0479">Metal-binding</keyword>
<evidence type="ECO:0000256" key="4">
    <source>
        <dbReference type="ARBA" id="ARBA00022723"/>
    </source>
</evidence>
<feature type="domain" description="DNA/RNA non-specific endonuclease/pyrophosphatase/phosphodiesterase" evidence="12">
    <location>
        <begin position="69"/>
        <end position="281"/>
    </location>
</feature>
<dbReference type="PANTHER" id="PTHR13966:SF5">
    <property type="entry name" value="ENDONUCLEASE G, MITOCHONDRIAL"/>
    <property type="match status" value="1"/>
</dbReference>
<dbReference type="Proteomes" id="UP000239590">
    <property type="component" value="Unassembled WGS sequence"/>
</dbReference>
<reference evidence="14" key="1">
    <citation type="submission" date="2018-02" db="EMBL/GenBank/DDBJ databases">
        <title>Genome sequencing of Solimonas sp. HR-BB.</title>
        <authorList>
            <person name="Lee Y."/>
            <person name="Jeon C.O."/>
        </authorList>
    </citation>
    <scope>NUCLEOTIDE SEQUENCE [LARGE SCALE GENOMIC DNA]</scope>
    <source>
        <strain evidence="14">HR-U</strain>
    </source>
</reference>
<evidence type="ECO:0000313" key="13">
    <source>
        <dbReference type="EMBL" id="PQA60055.1"/>
    </source>
</evidence>
<feature type="domain" description="ENPP1-3/EXOG-like endonuclease/phosphodiesterase" evidence="11">
    <location>
        <begin position="70"/>
        <end position="281"/>
    </location>
</feature>
<dbReference type="InterPro" id="IPR040255">
    <property type="entry name" value="Non-specific_endonuclease"/>
</dbReference>
<dbReference type="GO" id="GO:0004519">
    <property type="term" value="F:endonuclease activity"/>
    <property type="evidence" value="ECO:0007669"/>
    <property type="project" value="UniProtKB-UniRule"/>
</dbReference>
<sequence length="293" mass="32553">MYIFPLFRTVSKTSLYSLLFAFLLLADSCSRKPLVAPTNDRTLPLQAYLGLPSRQSGNLPNDSSEYLLYKPAFVVSYQPAKGVARWVSWHLQSSDLGTADRQDDFRPDEDLPRNFPLIKPTDYTNSGFDRGHLCPSGDRTATQTANSATFVMSNMIPQAPSLNRGIWNDVEEYCRTKVKLGYEAYLYAGGYGAGGKGSNGSATTIAKGKVSVPGRCWKVILIMPEGDNDYARLEKESIEVIAVDMPNSQDVAGTGWRRWQLSVRQLEGLTGLDFFSALPRSTQDRIENHTPTF</sequence>
<evidence type="ECO:0000256" key="8">
    <source>
        <dbReference type="PIRSR" id="PIRSR640255-1"/>
    </source>
</evidence>
<keyword evidence="3 10" id="KW-0540">Nuclease</keyword>
<dbReference type="SMART" id="SM00892">
    <property type="entry name" value="Endonuclease_NS"/>
    <property type="match status" value="1"/>
</dbReference>
<evidence type="ECO:0000256" key="6">
    <source>
        <dbReference type="ARBA" id="ARBA00022801"/>
    </source>
</evidence>
<accession>A0A2S7IQR3</accession>
<evidence type="ECO:0000259" key="11">
    <source>
        <dbReference type="SMART" id="SM00477"/>
    </source>
</evidence>
<dbReference type="SMART" id="SM00477">
    <property type="entry name" value="NUC"/>
    <property type="match status" value="1"/>
</dbReference>
<evidence type="ECO:0000256" key="7">
    <source>
        <dbReference type="ARBA" id="ARBA00022842"/>
    </source>
</evidence>
<dbReference type="InterPro" id="IPR044929">
    <property type="entry name" value="DNA/RNA_non-sp_Endonuclease_sf"/>
</dbReference>
<evidence type="ECO:0000256" key="3">
    <source>
        <dbReference type="ARBA" id="ARBA00022722"/>
    </source>
</evidence>